<sequence>MQIDFTLTEPQDDFVFSDAQYPLFVAGFGAGKSESLFKRLLIQKLTYAKLNQGYFAPTHDLIRLIAFPRISELLRECGLKFKLNKSEKIFYITGYGEIICRSMENADSIVGFEIADAVIDELDTLKTEHAQNAWNKIIARCRQRKPDNTPNTCAVGTTPEGFRFCYERWEKKASSKYVLYRAPTRSNPYLPESYIEGLRESYPPQLLDAYLDGRFVNLTSGAVYPDFSRTLNHTDVVMDEKEPLHIGMDFNVLKMAAIVFVIRDGLPHAVDELTGVRDTPAMAELLKTNYPNHHITIYPDAAGQSTSSKNSSESDHSILRQSGFSLVVDGTNPAIKDRLNACNAMILNAQGERRLFVNTNKCPVLTEALEQQAYDKHGMPDKEGGFDHALDAFGYYIVKRFPIVKKITSLKIGFAR</sequence>
<keyword evidence="4" id="KW-1185">Reference proteome</keyword>
<evidence type="ECO:0000313" key="3">
    <source>
        <dbReference type="EMBL" id="MEB5475971.1"/>
    </source>
</evidence>
<organism evidence="3 4">
    <name type="scientific">Acinetobacter pollinis</name>
    <dbReference type="NCBI Taxonomy" id="2605270"/>
    <lineage>
        <taxon>Bacteria</taxon>
        <taxon>Pseudomonadati</taxon>
        <taxon>Pseudomonadota</taxon>
        <taxon>Gammaproteobacteria</taxon>
        <taxon>Moraxellales</taxon>
        <taxon>Moraxellaceae</taxon>
        <taxon>Acinetobacter</taxon>
    </lineage>
</organism>
<dbReference type="InterPro" id="IPR027417">
    <property type="entry name" value="P-loop_NTPase"/>
</dbReference>
<proteinExistence type="predicted"/>
<evidence type="ECO:0000259" key="2">
    <source>
        <dbReference type="Pfam" id="PF17289"/>
    </source>
</evidence>
<protein>
    <submittedName>
        <fullName evidence="3">Terminase</fullName>
    </submittedName>
</protein>
<evidence type="ECO:0000256" key="1">
    <source>
        <dbReference type="ARBA" id="ARBA00022612"/>
    </source>
</evidence>
<keyword evidence="1" id="KW-1188">Viral release from host cell</keyword>
<dbReference type="Gene3D" id="3.30.420.280">
    <property type="match status" value="1"/>
</dbReference>
<dbReference type="EMBL" id="VTDN01000002">
    <property type="protein sequence ID" value="MEB5475971.1"/>
    <property type="molecule type" value="Genomic_DNA"/>
</dbReference>
<comment type="caution">
    <text evidence="3">The sequence shown here is derived from an EMBL/GenBank/DDBJ whole genome shotgun (WGS) entry which is preliminary data.</text>
</comment>
<dbReference type="InterPro" id="IPR035421">
    <property type="entry name" value="Terminase_6C"/>
</dbReference>
<dbReference type="Gene3D" id="3.40.50.300">
    <property type="entry name" value="P-loop containing nucleotide triphosphate hydrolases"/>
    <property type="match status" value="1"/>
</dbReference>
<reference evidence="3 4" key="1">
    <citation type="submission" date="2019-08" db="EMBL/GenBank/DDBJ databases">
        <title>Five species of Acinetobacter isolated from floral nectar and animal pollinators.</title>
        <authorList>
            <person name="Hendry T.A."/>
        </authorList>
    </citation>
    <scope>NUCLEOTIDE SEQUENCE [LARGE SCALE GENOMIC DNA]</scope>
    <source>
        <strain evidence="3 4">MD18.27</strain>
    </source>
</reference>
<feature type="domain" description="Terminase large subunit gp17-like C-terminal" evidence="2">
    <location>
        <begin position="246"/>
        <end position="399"/>
    </location>
</feature>
<name>A0ABU6DRA7_9GAMM</name>
<dbReference type="RefSeq" id="WP_325774550.1">
    <property type="nucleotide sequence ID" value="NZ_VTDN01000002.1"/>
</dbReference>
<evidence type="ECO:0000313" key="4">
    <source>
        <dbReference type="Proteomes" id="UP001339883"/>
    </source>
</evidence>
<dbReference type="Pfam" id="PF17289">
    <property type="entry name" value="Terminase_6C"/>
    <property type="match status" value="1"/>
</dbReference>
<gene>
    <name evidence="3" type="ORF">I2F25_02675</name>
</gene>
<accession>A0ABU6DRA7</accession>
<dbReference type="Pfam" id="PF03237">
    <property type="entry name" value="Terminase_6N"/>
    <property type="match status" value="1"/>
</dbReference>
<dbReference type="Proteomes" id="UP001339883">
    <property type="component" value="Unassembled WGS sequence"/>
</dbReference>